<evidence type="ECO:0000313" key="5">
    <source>
        <dbReference type="EMBL" id="CAL4762992.1"/>
    </source>
</evidence>
<dbReference type="InterPro" id="IPR019734">
    <property type="entry name" value="TPR_rpt"/>
</dbReference>
<feature type="region of interest" description="Disordered" evidence="2">
    <location>
        <begin position="38"/>
        <end position="64"/>
    </location>
</feature>
<accession>A0A9P1FIC4</accession>
<proteinExistence type="predicted"/>
<dbReference type="InterPro" id="IPR050754">
    <property type="entry name" value="FKBP4/5/8-like"/>
</dbReference>
<keyword evidence="6" id="KW-1185">Reference proteome</keyword>
<keyword evidence="1" id="KW-0802">TPR repeat</keyword>
<evidence type="ECO:0000256" key="2">
    <source>
        <dbReference type="SAM" id="MobiDB-lite"/>
    </source>
</evidence>
<dbReference type="SMART" id="SM00028">
    <property type="entry name" value="TPR"/>
    <property type="match status" value="5"/>
</dbReference>
<organism evidence="3">
    <name type="scientific">Cladocopium goreaui</name>
    <dbReference type="NCBI Taxonomy" id="2562237"/>
    <lineage>
        <taxon>Eukaryota</taxon>
        <taxon>Sar</taxon>
        <taxon>Alveolata</taxon>
        <taxon>Dinophyceae</taxon>
        <taxon>Suessiales</taxon>
        <taxon>Symbiodiniaceae</taxon>
        <taxon>Cladocopium</taxon>
    </lineage>
</organism>
<sequence length="463" mass="49308">MVSAPVDASRLPHCGERCGDCTKECDDQGKGCKMRKCESSRAEGSCPEGEAEPFGGETGEALPALPALPPEADAKKAEGNTAFQAKEFTEALRLYREAIAIAEAAGAPVPGVYYSNRAVCLASLEDWEGARADAAEALSRTDLTPAATKKALFQKCRAESRLQLLEELEATLRLAGQLGMRTEVERLLRSELSQNAQAAQAATPQPQVAPAPATPAAQAAPSVQESAGSPAMEAASQAKEAGTARYKDGDYRGALLQYRQALDLTPSDEAGFRAQLLGNIAAACLMLKRAGDCAAACEESLALDPSNSKVRARLASAQVARGDFDTARSTLGLANEADSVLTNSLKQIGSTEATLAEADQALSRGEPAKALNMFANLESTALFDYPPLTLKMARCYLDLRQYPRVLNTTQQILRSNPTSIDALLLRTQAMRGHFFVSGLAQFTHPRASCLSRSRLECHSLELL</sequence>
<dbReference type="InterPro" id="IPR011990">
    <property type="entry name" value="TPR-like_helical_dom_sf"/>
</dbReference>
<feature type="repeat" description="TPR" evidence="1">
    <location>
        <begin position="235"/>
        <end position="268"/>
    </location>
</feature>
<feature type="compositionally biased region" description="Low complexity" evidence="2">
    <location>
        <begin position="214"/>
        <end position="224"/>
    </location>
</feature>
<reference evidence="3" key="1">
    <citation type="submission" date="2022-10" db="EMBL/GenBank/DDBJ databases">
        <authorList>
            <person name="Chen Y."/>
            <person name="Dougan E. K."/>
            <person name="Chan C."/>
            <person name="Rhodes N."/>
            <person name="Thang M."/>
        </authorList>
    </citation>
    <scope>NUCLEOTIDE SEQUENCE</scope>
</reference>
<dbReference type="OrthoDB" id="2942533at2759"/>
<dbReference type="EMBL" id="CAMXCT020000218">
    <property type="protein sequence ID" value="CAL1129055.1"/>
    <property type="molecule type" value="Genomic_DNA"/>
</dbReference>
<evidence type="ECO:0000313" key="4">
    <source>
        <dbReference type="EMBL" id="CAL1129055.1"/>
    </source>
</evidence>
<name>A0A9P1FIC4_9DINO</name>
<feature type="region of interest" description="Disordered" evidence="2">
    <location>
        <begin position="195"/>
        <end position="243"/>
    </location>
</feature>
<dbReference type="PROSITE" id="PS50005">
    <property type="entry name" value="TPR"/>
    <property type="match status" value="1"/>
</dbReference>
<feature type="compositionally biased region" description="Low complexity" evidence="2">
    <location>
        <begin position="196"/>
        <end position="206"/>
    </location>
</feature>
<protein>
    <submittedName>
        <fullName evidence="5">Sperm-associated antigen 1A</fullName>
    </submittedName>
</protein>
<dbReference type="Pfam" id="PF14559">
    <property type="entry name" value="TPR_19"/>
    <property type="match status" value="1"/>
</dbReference>
<dbReference type="AlphaFoldDB" id="A0A9P1FIC4"/>
<reference evidence="4" key="2">
    <citation type="submission" date="2024-04" db="EMBL/GenBank/DDBJ databases">
        <authorList>
            <person name="Chen Y."/>
            <person name="Shah S."/>
            <person name="Dougan E. K."/>
            <person name="Thang M."/>
            <person name="Chan C."/>
        </authorList>
    </citation>
    <scope>NUCLEOTIDE SEQUENCE [LARGE SCALE GENOMIC DNA]</scope>
</reference>
<evidence type="ECO:0000313" key="6">
    <source>
        <dbReference type="Proteomes" id="UP001152797"/>
    </source>
</evidence>
<dbReference type="EMBL" id="CAMXCT010000218">
    <property type="protein sequence ID" value="CAI3975680.1"/>
    <property type="molecule type" value="Genomic_DNA"/>
</dbReference>
<comment type="caution">
    <text evidence="3">The sequence shown here is derived from an EMBL/GenBank/DDBJ whole genome shotgun (WGS) entry which is preliminary data.</text>
</comment>
<evidence type="ECO:0000313" key="3">
    <source>
        <dbReference type="EMBL" id="CAI3975680.1"/>
    </source>
</evidence>
<gene>
    <name evidence="3" type="ORF">C1SCF055_LOCUS3971</name>
</gene>
<dbReference type="EMBL" id="CAMXCT030000218">
    <property type="protein sequence ID" value="CAL4762992.1"/>
    <property type="molecule type" value="Genomic_DNA"/>
</dbReference>
<dbReference type="PANTHER" id="PTHR46512">
    <property type="entry name" value="PEPTIDYLPROLYL ISOMERASE"/>
    <property type="match status" value="1"/>
</dbReference>
<dbReference type="Gene3D" id="1.25.40.10">
    <property type="entry name" value="Tetratricopeptide repeat domain"/>
    <property type="match status" value="3"/>
</dbReference>
<evidence type="ECO:0000256" key="1">
    <source>
        <dbReference type="PROSITE-ProRule" id="PRU00339"/>
    </source>
</evidence>
<dbReference type="SUPFAM" id="SSF48452">
    <property type="entry name" value="TPR-like"/>
    <property type="match status" value="2"/>
</dbReference>
<dbReference type="Proteomes" id="UP001152797">
    <property type="component" value="Unassembled WGS sequence"/>
</dbReference>